<keyword evidence="3" id="KW-1185">Reference proteome</keyword>
<accession>G2JBC2</accession>
<evidence type="ECO:0000313" key="3">
    <source>
        <dbReference type="Proteomes" id="UP000054051"/>
    </source>
</evidence>
<feature type="compositionally biased region" description="Polar residues" evidence="1">
    <location>
        <begin position="1"/>
        <end position="12"/>
    </location>
</feature>
<dbReference type="STRING" id="1070319.CAGGBEG34_30040"/>
<proteinExistence type="predicted"/>
<reference evidence="2 3" key="1">
    <citation type="submission" date="2011-08" db="EMBL/GenBank/DDBJ databases">
        <title>The genome of the obligate endobacterium of an arbuscular mycorrhizal fungus reveals an interphylum network of nutritional interactions.</title>
        <authorList>
            <person name="Ghignone S."/>
            <person name="Salvioli A."/>
            <person name="Anca I."/>
            <person name="Lumini E."/>
            <person name="Ortu G."/>
            <person name="Petiti L."/>
            <person name="Cruveiller S."/>
            <person name="Bianciotto V."/>
            <person name="Piffanelli P."/>
            <person name="Lanfranco L."/>
            <person name="Bonfante P."/>
        </authorList>
    </citation>
    <scope>NUCLEOTIDE SEQUENCE [LARGE SCALE GENOMIC DNA]</scope>
    <source>
        <strain evidence="2 3">BEG34</strain>
    </source>
</reference>
<dbReference type="OrthoDB" id="5639126at2"/>
<evidence type="ECO:0000313" key="2">
    <source>
        <dbReference type="EMBL" id="CCD30076.1"/>
    </source>
</evidence>
<protein>
    <submittedName>
        <fullName evidence="2">Uncharacterized protein</fullName>
    </submittedName>
</protein>
<dbReference type="RefSeq" id="WP_006683153.1">
    <property type="nucleotide sequence ID" value="NZ_CAFB01000058.1"/>
</dbReference>
<feature type="region of interest" description="Disordered" evidence="1">
    <location>
        <begin position="1"/>
        <end position="20"/>
    </location>
</feature>
<organism evidence="2 3">
    <name type="scientific">Candidatus Glomeribacter gigasporarum BEG34</name>
    <dbReference type="NCBI Taxonomy" id="1070319"/>
    <lineage>
        <taxon>Bacteria</taxon>
        <taxon>Pseudomonadati</taxon>
        <taxon>Pseudomonadota</taxon>
        <taxon>Betaproteobacteria</taxon>
        <taxon>Burkholderiales</taxon>
        <taxon>Burkholderiaceae</taxon>
        <taxon>Candidatus Glomeribacter</taxon>
    </lineage>
</organism>
<gene>
    <name evidence="2" type="ORF">CAGGBEG34_30040</name>
</gene>
<name>G2JBC2_9BURK</name>
<dbReference type="eggNOG" id="ENOG5033H9R">
    <property type="taxonomic scope" value="Bacteria"/>
</dbReference>
<dbReference type="Proteomes" id="UP000054051">
    <property type="component" value="Unassembled WGS sequence"/>
</dbReference>
<dbReference type="EMBL" id="CAFB01000058">
    <property type="protein sequence ID" value="CCD30076.1"/>
    <property type="molecule type" value="Genomic_DNA"/>
</dbReference>
<evidence type="ECO:0000256" key="1">
    <source>
        <dbReference type="SAM" id="MobiDB-lite"/>
    </source>
</evidence>
<dbReference type="AlphaFoldDB" id="G2JBC2"/>
<comment type="caution">
    <text evidence="2">The sequence shown here is derived from an EMBL/GenBank/DDBJ whole genome shotgun (WGS) entry which is preliminary data.</text>
</comment>
<sequence>MMNTLYENQTVYTPEGNDSPGYPTSWGVPLPRYQNCSGDEIPSGLYLALWHGRRTPDEKSEGRCFDAPMIGPLSWVHMTDMHILRLDFSDPEVAERYFPGKDEREWALDIAEGMIQFDGRYFGSWTVFVYLD</sequence>